<keyword evidence="3" id="KW-1185">Reference proteome</keyword>
<evidence type="ECO:0000313" key="2">
    <source>
        <dbReference type="EMBL" id="MDF4024728.1"/>
    </source>
</evidence>
<comment type="caution">
    <text evidence="2">The sequence shown here is derived from an EMBL/GenBank/DDBJ whole genome shotgun (WGS) entry which is preliminary data.</text>
</comment>
<name>A0ABT6B9C7_9GAMM</name>
<dbReference type="EMBL" id="JARJJS010000002">
    <property type="protein sequence ID" value="MDF4024728.1"/>
    <property type="molecule type" value="Genomic_DNA"/>
</dbReference>
<feature type="transmembrane region" description="Helical" evidence="1">
    <location>
        <begin position="62"/>
        <end position="81"/>
    </location>
</feature>
<gene>
    <name evidence="2" type="ORF">P3W24_07120</name>
</gene>
<proteinExistence type="predicted"/>
<feature type="transmembrane region" description="Helical" evidence="1">
    <location>
        <begin position="140"/>
        <end position="161"/>
    </location>
</feature>
<sequence>MADVTPLSFSELNRRLTSLPNYDSQSPKSDRRATLGLALAGAALALYMLASRLSMPKLVELAVLGSLVCLEFVGIAINTWYTRHQFSSMRSPMKNFALELDHDLPHYHGILDWLQAQPLNNLERHAQMTRFRRERFTQKLPLLAGGVTTLGLIPVILALYLQAKEFVAGRHLTWLDFIAGLLLLLMYGLSWLSALMKSRLEAMDMYLQDALTMKQAVLVAAESELALGTQSAGPTKAFPETTTR</sequence>
<protein>
    <submittedName>
        <fullName evidence="2">Uncharacterized protein</fullName>
    </submittedName>
</protein>
<keyword evidence="1" id="KW-1133">Transmembrane helix</keyword>
<keyword evidence="1" id="KW-0812">Transmembrane</keyword>
<accession>A0ABT6B9C7</accession>
<organism evidence="2 3">
    <name type="scientific">Luteibacter sahnii</name>
    <dbReference type="NCBI Taxonomy" id="3021977"/>
    <lineage>
        <taxon>Bacteria</taxon>
        <taxon>Pseudomonadati</taxon>
        <taxon>Pseudomonadota</taxon>
        <taxon>Gammaproteobacteria</taxon>
        <taxon>Lysobacterales</taxon>
        <taxon>Rhodanobacteraceae</taxon>
        <taxon>Luteibacter</taxon>
    </lineage>
</organism>
<dbReference type="Proteomes" id="UP001528850">
    <property type="component" value="Unassembled WGS sequence"/>
</dbReference>
<feature type="transmembrane region" description="Helical" evidence="1">
    <location>
        <begin position="173"/>
        <end position="195"/>
    </location>
</feature>
<keyword evidence="1" id="KW-0472">Membrane</keyword>
<evidence type="ECO:0000313" key="3">
    <source>
        <dbReference type="Proteomes" id="UP001528850"/>
    </source>
</evidence>
<reference evidence="2 3" key="1">
    <citation type="journal article" date="2024" name="Curr. Microbiol.">
        <title>Luteibacter sahnii sp. nov., A Novel Yellow-Colored Xanthomonadin Pigment Producing Probiotic Bacterium from Healthy Rice Seed Microbiome.</title>
        <authorList>
            <person name="Jaiswal G."/>
            <person name="Rana R."/>
            <person name="Nayak P.K."/>
            <person name="Chouhan R."/>
            <person name="Gandhi S.G."/>
            <person name="Patel H.K."/>
            <person name="Patil P.B."/>
        </authorList>
    </citation>
    <scope>NUCLEOTIDE SEQUENCE [LARGE SCALE GENOMIC DNA]</scope>
    <source>
        <strain evidence="2 3">PPL201</strain>
    </source>
</reference>
<evidence type="ECO:0000256" key="1">
    <source>
        <dbReference type="SAM" id="Phobius"/>
    </source>
</evidence>
<feature type="transmembrane region" description="Helical" evidence="1">
    <location>
        <begin position="33"/>
        <end position="50"/>
    </location>
</feature>